<evidence type="ECO:0000256" key="1">
    <source>
        <dbReference type="SAM" id="Phobius"/>
    </source>
</evidence>
<keyword evidence="1" id="KW-0812">Transmembrane</keyword>
<keyword evidence="1" id="KW-1133">Transmembrane helix</keyword>
<keyword evidence="3" id="KW-1185">Reference proteome</keyword>
<evidence type="ECO:0000313" key="3">
    <source>
        <dbReference type="Proteomes" id="UP000516046"/>
    </source>
</evidence>
<dbReference type="KEGG" id="caml:H6X83_05535"/>
<gene>
    <name evidence="2" type="ORF">H6X83_05535</name>
</gene>
<feature type="transmembrane region" description="Helical" evidence="1">
    <location>
        <begin position="7"/>
        <end position="29"/>
    </location>
</feature>
<dbReference type="Proteomes" id="UP000516046">
    <property type="component" value="Chromosome"/>
</dbReference>
<evidence type="ECO:0000313" key="2">
    <source>
        <dbReference type="EMBL" id="QNO19078.1"/>
    </source>
</evidence>
<protein>
    <submittedName>
        <fullName evidence="2">Secretion protein HlyD</fullName>
    </submittedName>
</protein>
<dbReference type="RefSeq" id="WP_212508147.1">
    <property type="nucleotide sequence ID" value="NZ_CP060696.1"/>
</dbReference>
<keyword evidence="1" id="KW-0472">Membrane</keyword>
<dbReference type="EMBL" id="CP060696">
    <property type="protein sequence ID" value="QNO19078.1"/>
    <property type="molecule type" value="Genomic_DNA"/>
</dbReference>
<proteinExistence type="predicted"/>
<reference evidence="2 3" key="1">
    <citation type="submission" date="2020-08" db="EMBL/GenBank/DDBJ databases">
        <authorList>
            <person name="Ren C."/>
            <person name="Gu Y."/>
            <person name="Xu Y."/>
        </authorList>
    </citation>
    <scope>NUCLEOTIDE SEQUENCE [LARGE SCALE GENOMIC DNA]</scope>
    <source>
        <strain evidence="2 3">LBM18003</strain>
    </source>
</reference>
<dbReference type="AlphaFoldDB" id="A0A7G9WK66"/>
<sequence>MNMNSLWLKRIVSGTIAALILIFVGYQVYHANFVRQKTETALYKTAEESITVNGYAVRQEQLVTNDNGGVLQYDIEDGGKVDKGGTVAHAYKSVEDAGVLQKKERLTQELTSLQELASQGSYADANADNMDSLLNDQLLNVIQDAKDGDADISDSRLKLLSLLNQKQLAGGQVKNFSARISALQQQISALNSSGNGEELGKVSASASGYFTSKADGYESVFSYTNVKELFPENLADSVKPTAVPKNVVGKVCSQFNWYYACVVNAADAAKLKPDTSVKITFPFASSASANATVVRINQKTKTSSAAVILECNVMDSALANIRHETAKITINTYQGIQISQKTVHFEKVKQTVKQDGKEVEQVKTVEGVFVMYGIEMKFKQIVPLYSDGTYIYCDPNPDSSLLATSESVQLYDEVIIEGKGLSDGKIIE</sequence>
<accession>A0A7G9WK66</accession>
<organism evidence="2 3">
    <name type="scientific">Caproicibacterium amylolyticum</name>
    <dbReference type="NCBI Taxonomy" id="2766537"/>
    <lineage>
        <taxon>Bacteria</taxon>
        <taxon>Bacillati</taxon>
        <taxon>Bacillota</taxon>
        <taxon>Clostridia</taxon>
        <taxon>Eubacteriales</taxon>
        <taxon>Oscillospiraceae</taxon>
        <taxon>Caproicibacterium</taxon>
    </lineage>
</organism>
<name>A0A7G9WK66_9FIRM</name>